<feature type="domain" description="YbhG-like alpha-helical hairpin" evidence="7">
    <location>
        <begin position="87"/>
        <end position="206"/>
    </location>
</feature>
<evidence type="ECO:0000256" key="2">
    <source>
        <dbReference type="ARBA" id="ARBA00010602"/>
    </source>
</evidence>
<dbReference type="Gene3D" id="1.10.287.470">
    <property type="entry name" value="Helix hairpin bin"/>
    <property type="match status" value="1"/>
</dbReference>
<dbReference type="InterPro" id="IPR050465">
    <property type="entry name" value="UPF0194_transport"/>
</dbReference>
<evidence type="ECO:0000313" key="9">
    <source>
        <dbReference type="EMBL" id="AIA55893.1"/>
    </source>
</evidence>
<dbReference type="PANTHER" id="PTHR32347:SF29">
    <property type="entry name" value="UPF0194 MEMBRANE PROTEIN YBHG"/>
    <property type="match status" value="1"/>
</dbReference>
<dbReference type="eggNOG" id="COG0845">
    <property type="taxonomic scope" value="Bacteria"/>
</dbReference>
<evidence type="ECO:0000256" key="3">
    <source>
        <dbReference type="ARBA" id="ARBA00022729"/>
    </source>
</evidence>
<keyword evidence="3" id="KW-0732">Signal</keyword>
<evidence type="ECO:0000259" key="8">
    <source>
        <dbReference type="Pfam" id="PF25954"/>
    </source>
</evidence>
<dbReference type="PRINTS" id="PR01490">
    <property type="entry name" value="RTXTOXIND"/>
</dbReference>
<evidence type="ECO:0000256" key="5">
    <source>
        <dbReference type="ARBA" id="ARBA00023054"/>
    </source>
</evidence>
<comment type="subcellular location">
    <subcellularLocation>
        <location evidence="1">Periplasm</location>
    </subcellularLocation>
</comment>
<dbReference type="SUPFAM" id="SSF111369">
    <property type="entry name" value="HlyD-like secretion proteins"/>
    <property type="match status" value="3"/>
</dbReference>
<organism evidence="9 10">
    <name type="scientific">Acidithiobacillus caldus (strain ATCC 51756 / DSM 8584 / KU)</name>
    <dbReference type="NCBI Taxonomy" id="637389"/>
    <lineage>
        <taxon>Bacteria</taxon>
        <taxon>Pseudomonadati</taxon>
        <taxon>Pseudomonadota</taxon>
        <taxon>Acidithiobacillia</taxon>
        <taxon>Acidithiobacillales</taxon>
        <taxon>Acidithiobacillaceae</taxon>
        <taxon>Acidithiobacillus</taxon>
    </lineage>
</organism>
<evidence type="ECO:0000256" key="6">
    <source>
        <dbReference type="SAM" id="Coils"/>
    </source>
</evidence>
<keyword evidence="4" id="KW-0574">Periplasm</keyword>
<dbReference type="AlphaFoldDB" id="A0A059ZWR4"/>
<dbReference type="EMBL" id="CP005986">
    <property type="protein sequence ID" value="AIA55893.1"/>
    <property type="molecule type" value="Genomic_DNA"/>
</dbReference>
<dbReference type="Pfam" id="PF25954">
    <property type="entry name" value="Beta-barrel_RND_2"/>
    <property type="match status" value="1"/>
</dbReference>
<feature type="coiled-coil region" evidence="6">
    <location>
        <begin position="112"/>
        <end position="170"/>
    </location>
</feature>
<comment type="similarity">
    <text evidence="2">Belongs to the UPF0194 family.</text>
</comment>
<gene>
    <name evidence="9" type="ORF">Acaty_c2037</name>
</gene>
<dbReference type="Pfam" id="PF25881">
    <property type="entry name" value="HH_YBHG"/>
    <property type="match status" value="1"/>
</dbReference>
<evidence type="ECO:0000313" key="10">
    <source>
        <dbReference type="Proteomes" id="UP000005522"/>
    </source>
</evidence>
<protein>
    <submittedName>
        <fullName evidence="9">Membrane anchor protein YbhG</fullName>
    </submittedName>
</protein>
<dbReference type="InterPro" id="IPR059052">
    <property type="entry name" value="HH_YbhG-like"/>
</dbReference>
<keyword evidence="5 6" id="KW-0175">Coiled coil</keyword>
<dbReference type="Proteomes" id="UP000005522">
    <property type="component" value="Chromosome"/>
</dbReference>
<dbReference type="RefSeq" id="WP_004873183.1">
    <property type="nucleotide sequence ID" value="NZ_CP005986.1"/>
</dbReference>
<dbReference type="InterPro" id="IPR058792">
    <property type="entry name" value="Beta-barrel_RND_2"/>
</dbReference>
<sequence>MASRKKTIAGLLLAAVLVGALIFWLTQRTTAPSNRLTIYGNIDIRQVQTAFDDNGRVQRLLVQEGDRVRAGQLLAEIDPVRFADAVARDEAAVAAQEQVVAKLLAGTRPEEIAEARAELAAAAASLHNAELVWQRQKALAADHYVPRQSLDNAAAALKSARANYERSRQALTLAVRGPRKEDIAAARAQLAADRAALSLAQRQLQDTKLRAPADAVVQDRIVEMGDMVSPNTPVFSLALDNPVWVRAYLPEKALGKVRLGMRAEIQSDSFPGQSFRGWVGFISPTAEFTPKTVQTPELRTELVYRVRVYACNSQHRLRLGMPVTVQIPLTNNSPESLGEHPCDHDH</sequence>
<evidence type="ECO:0000256" key="1">
    <source>
        <dbReference type="ARBA" id="ARBA00004418"/>
    </source>
</evidence>
<dbReference type="Gene3D" id="2.40.50.100">
    <property type="match status" value="2"/>
</dbReference>
<feature type="domain" description="CusB-like beta-barrel" evidence="8">
    <location>
        <begin position="242"/>
        <end position="327"/>
    </location>
</feature>
<proteinExistence type="inferred from homology"/>
<evidence type="ECO:0000256" key="4">
    <source>
        <dbReference type="ARBA" id="ARBA00022764"/>
    </source>
</evidence>
<accession>A0A059ZWR4</accession>
<reference evidence="9 10" key="1">
    <citation type="journal article" date="2009" name="J. Bacteriol.">
        <title>Draft genome sequence of the extremely acidophilic bacterium Acidithiobacillus caldus ATCC 51756 reveals metabolic versatility in the genus Acidithiobacillus.</title>
        <authorList>
            <person name="Valdes J."/>
            <person name="Quatrini R."/>
            <person name="Hallberg K."/>
            <person name="Dopson M."/>
            <person name="Valenzuela P.D."/>
            <person name="Holmes D.S."/>
        </authorList>
    </citation>
    <scope>NUCLEOTIDE SEQUENCE [LARGE SCALE GENOMIC DNA]</scope>
    <source>
        <strain evidence="10">ATCC 51756 / DSM 8584 / KU</strain>
    </source>
</reference>
<name>A0A059ZWR4_ACICK</name>
<dbReference type="KEGG" id="acz:Acaty_c2037"/>
<dbReference type="GO" id="GO:0042597">
    <property type="term" value="C:periplasmic space"/>
    <property type="evidence" value="ECO:0007669"/>
    <property type="project" value="UniProtKB-SubCell"/>
</dbReference>
<evidence type="ECO:0000259" key="7">
    <source>
        <dbReference type="Pfam" id="PF25881"/>
    </source>
</evidence>
<dbReference type="PANTHER" id="PTHR32347">
    <property type="entry name" value="EFFLUX SYSTEM COMPONENT YKNX-RELATED"/>
    <property type="match status" value="1"/>
</dbReference>
<dbReference type="HOGENOM" id="CLU_018816_6_3_6"/>
<dbReference type="Gene3D" id="2.40.30.170">
    <property type="match status" value="1"/>
</dbReference>